<dbReference type="GO" id="GO:0006508">
    <property type="term" value="P:proteolysis"/>
    <property type="evidence" value="ECO:0007669"/>
    <property type="project" value="UniProtKB-KW"/>
</dbReference>
<proteinExistence type="inferred from homology"/>
<keyword evidence="2" id="KW-0645">Protease</keyword>
<gene>
    <name evidence="7" type="ORF">NKR19_g6973</name>
</gene>
<dbReference type="Gene3D" id="3.40.50.1820">
    <property type="entry name" value="alpha/beta hydrolase"/>
    <property type="match status" value="2"/>
</dbReference>
<dbReference type="FunFam" id="3.40.50.1820:FF:000251">
    <property type="entry name" value="Extracelular serine carboxypeptidase, putative"/>
    <property type="match status" value="1"/>
</dbReference>
<keyword evidence="4" id="KW-0378">Hydrolase</keyword>
<dbReference type="SUPFAM" id="SSF53474">
    <property type="entry name" value="alpha/beta-Hydrolases"/>
    <property type="match status" value="1"/>
</dbReference>
<dbReference type="AlphaFoldDB" id="A0AA38VNT9"/>
<evidence type="ECO:0000256" key="5">
    <source>
        <dbReference type="ARBA" id="ARBA00023180"/>
    </source>
</evidence>
<evidence type="ECO:0000256" key="1">
    <source>
        <dbReference type="ARBA" id="ARBA00011079"/>
    </source>
</evidence>
<dbReference type="GO" id="GO:0070008">
    <property type="term" value="F:serine-type exopeptidase activity"/>
    <property type="evidence" value="ECO:0007669"/>
    <property type="project" value="InterPro"/>
</dbReference>
<evidence type="ECO:0000313" key="7">
    <source>
        <dbReference type="EMBL" id="KAJ9143202.1"/>
    </source>
</evidence>
<dbReference type="InterPro" id="IPR008758">
    <property type="entry name" value="Peptidase_S28"/>
</dbReference>
<evidence type="ECO:0000256" key="3">
    <source>
        <dbReference type="ARBA" id="ARBA00022729"/>
    </source>
</evidence>
<keyword evidence="3 6" id="KW-0732">Signal</keyword>
<evidence type="ECO:0000256" key="4">
    <source>
        <dbReference type="ARBA" id="ARBA00022801"/>
    </source>
</evidence>
<reference evidence="7" key="1">
    <citation type="submission" date="2022-07" db="EMBL/GenBank/DDBJ databases">
        <title>Fungi with potential for degradation of polypropylene.</title>
        <authorList>
            <person name="Gostincar C."/>
        </authorList>
    </citation>
    <scope>NUCLEOTIDE SEQUENCE</scope>
    <source>
        <strain evidence="7">EXF-13287</strain>
    </source>
</reference>
<dbReference type="EMBL" id="JANBVN010000115">
    <property type="protein sequence ID" value="KAJ9143202.1"/>
    <property type="molecule type" value="Genomic_DNA"/>
</dbReference>
<evidence type="ECO:0000256" key="2">
    <source>
        <dbReference type="ARBA" id="ARBA00022670"/>
    </source>
</evidence>
<dbReference type="PANTHER" id="PTHR11010">
    <property type="entry name" value="PROTEASE S28 PRO-X CARBOXYPEPTIDASE-RELATED"/>
    <property type="match status" value="1"/>
</dbReference>
<comment type="similarity">
    <text evidence="1">Belongs to the peptidase S28 family.</text>
</comment>
<dbReference type="Proteomes" id="UP001174691">
    <property type="component" value="Unassembled WGS sequence"/>
</dbReference>
<sequence>MLACSVKRLAFLVLGLQIHHGRAAQPFRTSLTLMDFREQLEKSHGRKAGGKAVVCARDDVDLSVLYPEHNISVPVDHFHNDSSYEPHSDGFFNLRYWFDASHYKPGGPVIVLQSGETSGEDRLPFLQKGIVAQLAQGTNGIGVILEHRYYGTSFPVPDLSTDNLRFLTTDQALADQAYFARNVVFQGLEHLNLTSHKTAYIAYGGSYAGAFVAFLRKQYPDVYWGAISSSGVTEAIYDYWQYYDAARIYGPPDCVNATQKLTNVVDNILIGKNDTDYPQQLKSAFGLGNLTRSDDFANAISQGIAGLQSTNWDPAENSTDFGFYCGNVSSADALYPGMERARPQVRDLIVAGGYADDQVLVNQMLNYMGYVNATVVASCQERNASQDSCFTNYNTTFYETDDLDGGSWRSWPYQYCTQWGYLQTGSGVPGDQLPLISRLIDLNYTSFVCRAAFNITEPSDVQAINKYGGFGISYPRLAIIDGEKDPWRAATPHALGQPDRPNTASEPFILIKDGVHHWDENGLLPNETKPGLPPQPVADTQKTELMFVQEWMMEWALHYSQGTSERWDL</sequence>
<evidence type="ECO:0000313" key="8">
    <source>
        <dbReference type="Proteomes" id="UP001174691"/>
    </source>
</evidence>
<feature type="signal peptide" evidence="6">
    <location>
        <begin position="1"/>
        <end position="23"/>
    </location>
</feature>
<dbReference type="Pfam" id="PF05577">
    <property type="entry name" value="Peptidase_S28"/>
    <property type="match status" value="1"/>
</dbReference>
<organism evidence="7 8">
    <name type="scientific">Coniochaeta hoffmannii</name>
    <dbReference type="NCBI Taxonomy" id="91930"/>
    <lineage>
        <taxon>Eukaryota</taxon>
        <taxon>Fungi</taxon>
        <taxon>Dikarya</taxon>
        <taxon>Ascomycota</taxon>
        <taxon>Pezizomycotina</taxon>
        <taxon>Sordariomycetes</taxon>
        <taxon>Sordariomycetidae</taxon>
        <taxon>Coniochaetales</taxon>
        <taxon>Coniochaetaceae</taxon>
        <taxon>Coniochaeta</taxon>
    </lineage>
</organism>
<keyword evidence="8" id="KW-1185">Reference proteome</keyword>
<dbReference type="InterPro" id="IPR029058">
    <property type="entry name" value="AB_hydrolase_fold"/>
</dbReference>
<evidence type="ECO:0000256" key="6">
    <source>
        <dbReference type="SAM" id="SignalP"/>
    </source>
</evidence>
<accession>A0AA38VNT9</accession>
<dbReference type="PANTHER" id="PTHR11010:SF117">
    <property type="entry name" value="SERINE PROTEASE 16"/>
    <property type="match status" value="1"/>
</dbReference>
<name>A0AA38VNT9_9PEZI</name>
<dbReference type="GO" id="GO:0008239">
    <property type="term" value="F:dipeptidyl-peptidase activity"/>
    <property type="evidence" value="ECO:0007669"/>
    <property type="project" value="TreeGrafter"/>
</dbReference>
<feature type="chain" id="PRO_5041300297" evidence="6">
    <location>
        <begin position="24"/>
        <end position="569"/>
    </location>
</feature>
<keyword evidence="5" id="KW-0325">Glycoprotein</keyword>
<comment type="caution">
    <text evidence="7">The sequence shown here is derived from an EMBL/GenBank/DDBJ whole genome shotgun (WGS) entry which is preliminary data.</text>
</comment>
<protein>
    <submittedName>
        <fullName evidence="7">Peptidase S28</fullName>
    </submittedName>
</protein>